<gene>
    <name evidence="7" type="ORF">M406DRAFT_48653</name>
</gene>
<dbReference type="InterPro" id="IPR015421">
    <property type="entry name" value="PyrdxlP-dep_Trfase_major"/>
</dbReference>
<evidence type="ECO:0000313" key="7">
    <source>
        <dbReference type="EMBL" id="KAF3763241.1"/>
    </source>
</evidence>
<dbReference type="OrthoDB" id="6752799at2759"/>
<proteinExistence type="predicted"/>
<reference evidence="7" key="1">
    <citation type="journal article" date="2020" name="Phytopathology">
        <title>Genome sequence of the chestnut blight fungus Cryphonectria parasitica EP155: A fundamental resource for an archetypical invasive plant pathogen.</title>
        <authorList>
            <person name="Crouch J.A."/>
            <person name="Dawe A."/>
            <person name="Aerts A."/>
            <person name="Barry K."/>
            <person name="Churchill A.C.L."/>
            <person name="Grimwood J."/>
            <person name="Hillman B."/>
            <person name="Milgroom M.G."/>
            <person name="Pangilinan J."/>
            <person name="Smith M."/>
            <person name="Salamov A."/>
            <person name="Schmutz J."/>
            <person name="Yadav J."/>
            <person name="Grigoriev I.V."/>
            <person name="Nuss D."/>
        </authorList>
    </citation>
    <scope>NUCLEOTIDE SEQUENCE</scope>
    <source>
        <strain evidence="7">EP155</strain>
    </source>
</reference>
<dbReference type="Gene3D" id="3.40.640.10">
    <property type="entry name" value="Type I PLP-dependent aspartate aminotransferase-like (Major domain)"/>
    <property type="match status" value="1"/>
</dbReference>
<keyword evidence="4" id="KW-0808">Transferase</keyword>
<dbReference type="GO" id="GO:0030170">
    <property type="term" value="F:pyridoxal phosphate binding"/>
    <property type="evidence" value="ECO:0007669"/>
    <property type="project" value="InterPro"/>
</dbReference>
<dbReference type="InterPro" id="IPR004839">
    <property type="entry name" value="Aminotransferase_I/II_large"/>
</dbReference>
<feature type="domain" description="Aminotransferase class I/classII large" evidence="6">
    <location>
        <begin position="2"/>
        <end position="62"/>
    </location>
</feature>
<evidence type="ECO:0000256" key="5">
    <source>
        <dbReference type="ARBA" id="ARBA00022898"/>
    </source>
</evidence>
<dbReference type="InterPro" id="IPR000796">
    <property type="entry name" value="Asp_trans"/>
</dbReference>
<keyword evidence="3" id="KW-0032">Aminotransferase</keyword>
<evidence type="ECO:0000256" key="2">
    <source>
        <dbReference type="ARBA" id="ARBA00011738"/>
    </source>
</evidence>
<dbReference type="Pfam" id="PF00155">
    <property type="entry name" value="Aminotran_1_2"/>
    <property type="match status" value="1"/>
</dbReference>
<comment type="caution">
    <text evidence="7">The sequence shown here is derived from an EMBL/GenBank/DDBJ whole genome shotgun (WGS) entry which is preliminary data.</text>
</comment>
<keyword evidence="8" id="KW-1185">Reference proteome</keyword>
<dbReference type="GeneID" id="63841502"/>
<comment type="cofactor">
    <cofactor evidence="1">
        <name>pyridoxal 5'-phosphate</name>
        <dbReference type="ChEBI" id="CHEBI:597326"/>
    </cofactor>
</comment>
<accession>A0A9P4XYH7</accession>
<dbReference type="AlphaFoldDB" id="A0A9P4XYH7"/>
<dbReference type="PANTHER" id="PTHR11879">
    <property type="entry name" value="ASPARTATE AMINOTRANSFERASE"/>
    <property type="match status" value="1"/>
</dbReference>
<protein>
    <recommendedName>
        <fullName evidence="6">Aminotransferase class I/classII large domain-containing protein</fullName>
    </recommendedName>
</protein>
<keyword evidence="5" id="KW-0663">Pyridoxal phosphate</keyword>
<evidence type="ECO:0000256" key="1">
    <source>
        <dbReference type="ARBA" id="ARBA00001933"/>
    </source>
</evidence>
<dbReference type="SUPFAM" id="SSF53383">
    <property type="entry name" value="PLP-dependent transferases"/>
    <property type="match status" value="1"/>
</dbReference>
<dbReference type="EMBL" id="MU032349">
    <property type="protein sequence ID" value="KAF3763241.1"/>
    <property type="molecule type" value="Genomic_DNA"/>
</dbReference>
<dbReference type="GO" id="GO:0005739">
    <property type="term" value="C:mitochondrion"/>
    <property type="evidence" value="ECO:0007669"/>
    <property type="project" value="TreeGrafter"/>
</dbReference>
<dbReference type="RefSeq" id="XP_040774202.1">
    <property type="nucleotide sequence ID" value="XM_040924373.1"/>
</dbReference>
<evidence type="ECO:0000259" key="6">
    <source>
        <dbReference type="Pfam" id="PF00155"/>
    </source>
</evidence>
<dbReference type="GO" id="GO:0006533">
    <property type="term" value="P:L-aspartate catabolic process"/>
    <property type="evidence" value="ECO:0007669"/>
    <property type="project" value="TreeGrafter"/>
</dbReference>
<sequence>MAICITIPSWADHVAIFKTSGLTAKKHRYYNEDTIDLDFDGMVADIKASPRGSNFLLHACAH</sequence>
<dbReference type="Proteomes" id="UP000803844">
    <property type="component" value="Unassembled WGS sequence"/>
</dbReference>
<dbReference type="InterPro" id="IPR015424">
    <property type="entry name" value="PyrdxlP-dep_Trfase"/>
</dbReference>
<name>A0A9P4XYH7_CRYP1</name>
<organism evidence="7 8">
    <name type="scientific">Cryphonectria parasitica (strain ATCC 38755 / EP155)</name>
    <dbReference type="NCBI Taxonomy" id="660469"/>
    <lineage>
        <taxon>Eukaryota</taxon>
        <taxon>Fungi</taxon>
        <taxon>Dikarya</taxon>
        <taxon>Ascomycota</taxon>
        <taxon>Pezizomycotina</taxon>
        <taxon>Sordariomycetes</taxon>
        <taxon>Sordariomycetidae</taxon>
        <taxon>Diaporthales</taxon>
        <taxon>Cryphonectriaceae</taxon>
        <taxon>Cryphonectria-Endothia species complex</taxon>
        <taxon>Cryphonectria</taxon>
    </lineage>
</organism>
<evidence type="ECO:0000256" key="3">
    <source>
        <dbReference type="ARBA" id="ARBA00022576"/>
    </source>
</evidence>
<dbReference type="PANTHER" id="PTHR11879:SF22">
    <property type="entry name" value="ASPARTATE AMINOTRANSFERASE, MITOCHONDRIAL"/>
    <property type="match status" value="1"/>
</dbReference>
<feature type="non-terminal residue" evidence="7">
    <location>
        <position position="62"/>
    </location>
</feature>
<evidence type="ECO:0000313" key="8">
    <source>
        <dbReference type="Proteomes" id="UP000803844"/>
    </source>
</evidence>
<dbReference type="GO" id="GO:0004069">
    <property type="term" value="F:L-aspartate:2-oxoglutarate aminotransferase activity"/>
    <property type="evidence" value="ECO:0007669"/>
    <property type="project" value="UniProtKB-EC"/>
</dbReference>
<evidence type="ECO:0000256" key="4">
    <source>
        <dbReference type="ARBA" id="ARBA00022679"/>
    </source>
</evidence>
<comment type="subunit">
    <text evidence="2">Homodimer.</text>
</comment>